<dbReference type="OrthoDB" id="4697647at2"/>
<keyword evidence="1 3" id="KW-0808">Transferase</keyword>
<dbReference type="AlphaFoldDB" id="A0A346NLV4"/>
<feature type="binding site" evidence="1">
    <location>
        <position position="72"/>
    </location>
    <ligand>
        <name>S-adenosyl-L-methionine</name>
        <dbReference type="ChEBI" id="CHEBI:59789"/>
    </ligand>
</feature>
<dbReference type="GO" id="GO:0006400">
    <property type="term" value="P:tRNA modification"/>
    <property type="evidence" value="ECO:0007669"/>
    <property type="project" value="UniProtKB-UniRule"/>
</dbReference>
<evidence type="ECO:0000313" key="3">
    <source>
        <dbReference type="EMBL" id="AXR06511.1"/>
    </source>
</evidence>
<dbReference type="PANTHER" id="PTHR43861">
    <property type="entry name" value="TRANS-ACONITATE 2-METHYLTRANSFERASE-RELATED"/>
    <property type="match status" value="1"/>
</dbReference>
<evidence type="ECO:0000256" key="1">
    <source>
        <dbReference type="HAMAP-Rule" id="MF_02057"/>
    </source>
</evidence>
<dbReference type="Gene3D" id="3.40.50.150">
    <property type="entry name" value="Vaccinia Virus protein VP39"/>
    <property type="match status" value="1"/>
</dbReference>
<reference evidence="3 4" key="1">
    <citation type="submission" date="2018-08" db="EMBL/GenBank/DDBJ databases">
        <title>Salinimonas sediminis sp. nov., a piezophilic bacterium isolated from a deep-sea sediment sample from the New Britain Trench.</title>
        <authorList>
            <person name="Cao J."/>
        </authorList>
    </citation>
    <scope>NUCLEOTIDE SEQUENCE [LARGE SCALE GENOMIC DNA]</scope>
    <source>
        <strain evidence="3 4">N102</strain>
    </source>
</reference>
<evidence type="ECO:0000313" key="4">
    <source>
        <dbReference type="Proteomes" id="UP000262073"/>
    </source>
</evidence>
<comment type="function">
    <text evidence="1">Catalyzes the methylation of 5-carboxymethoxyuridine (cmo5U) to form 5-methoxycarbonylmethoxyuridine (mcmo5U) at position 34 in tRNAs.</text>
</comment>
<evidence type="ECO:0000259" key="2">
    <source>
        <dbReference type="Pfam" id="PF08242"/>
    </source>
</evidence>
<name>A0A346NLV4_9ALTE</name>
<feature type="domain" description="Methyltransferase type 12" evidence="2">
    <location>
        <begin position="48"/>
        <end position="139"/>
    </location>
</feature>
<dbReference type="CDD" id="cd02440">
    <property type="entry name" value="AdoMet_MTases"/>
    <property type="match status" value="1"/>
</dbReference>
<dbReference type="GO" id="GO:0032259">
    <property type="term" value="P:methylation"/>
    <property type="evidence" value="ECO:0007669"/>
    <property type="project" value="UniProtKB-KW"/>
</dbReference>
<dbReference type="KEGG" id="salm:D0Y50_09125"/>
<proteinExistence type="inferred from homology"/>
<accession>A0A346NLV4</accession>
<dbReference type="HAMAP" id="MF_02057">
    <property type="entry name" value="tRNA_methyltr_CmoM"/>
    <property type="match status" value="1"/>
</dbReference>
<keyword evidence="1" id="KW-0949">S-adenosyl-L-methionine</keyword>
<dbReference type="InterPro" id="IPR029063">
    <property type="entry name" value="SAM-dependent_MTases_sf"/>
</dbReference>
<dbReference type="Pfam" id="PF08242">
    <property type="entry name" value="Methyltransf_12"/>
    <property type="match status" value="1"/>
</dbReference>
<comment type="caution">
    <text evidence="1">Lacks conserved residue(s) required for the propagation of feature annotation.</text>
</comment>
<keyword evidence="1 3" id="KW-0489">Methyltransferase</keyword>
<comment type="similarity">
    <text evidence="1">Belongs to the class I-like SAM-binding methyltransferase superfamily. CmoM family.</text>
</comment>
<dbReference type="InterPro" id="IPR033664">
    <property type="entry name" value="Cmo5U_methylTrfase"/>
</dbReference>
<dbReference type="EMBL" id="CP031769">
    <property type="protein sequence ID" value="AXR06511.1"/>
    <property type="molecule type" value="Genomic_DNA"/>
</dbReference>
<protein>
    <recommendedName>
        <fullName evidence="1">tRNA 5-carboxymethoxyuridine methyltransferase</fullName>
        <ecNumber evidence="1">2.1.1.-</ecNumber>
    </recommendedName>
    <alternativeName>
        <fullName evidence="1">cmo5U methyltransferase</fullName>
    </alternativeName>
</protein>
<dbReference type="SUPFAM" id="SSF53335">
    <property type="entry name" value="S-adenosyl-L-methionine-dependent methyltransferases"/>
    <property type="match status" value="1"/>
</dbReference>
<feature type="binding site" evidence="1">
    <location>
        <position position="113"/>
    </location>
    <ligand>
        <name>S-adenosyl-L-methionine</name>
        <dbReference type="ChEBI" id="CHEBI:59789"/>
    </ligand>
</feature>
<dbReference type="GO" id="GO:0097697">
    <property type="term" value="F:tRNA (5-carboxymethoxyuridine(34)-5-O)-methyltransferase activity"/>
    <property type="evidence" value="ECO:0007669"/>
    <property type="project" value="UniProtKB-UniRule"/>
</dbReference>
<dbReference type="PANTHER" id="PTHR43861:SF1">
    <property type="entry name" value="TRANS-ACONITATE 2-METHYLTRANSFERASE"/>
    <property type="match status" value="1"/>
</dbReference>
<dbReference type="Proteomes" id="UP000262073">
    <property type="component" value="Chromosome"/>
</dbReference>
<gene>
    <name evidence="1" type="primary">cmoM</name>
    <name evidence="3" type="ORF">D0Y50_09125</name>
</gene>
<keyword evidence="4" id="KW-1185">Reference proteome</keyword>
<dbReference type="EC" id="2.1.1.-" evidence="1"/>
<dbReference type="InterPro" id="IPR013217">
    <property type="entry name" value="Methyltransf_12"/>
</dbReference>
<organism evidence="3 4">
    <name type="scientific">Salinimonas sediminis</name>
    <dbReference type="NCBI Taxonomy" id="2303538"/>
    <lineage>
        <taxon>Bacteria</taxon>
        <taxon>Pseudomonadati</taxon>
        <taxon>Pseudomonadota</taxon>
        <taxon>Gammaproteobacteria</taxon>
        <taxon>Alteromonadales</taxon>
        <taxon>Alteromonadaceae</taxon>
        <taxon>Alteromonas/Salinimonas group</taxon>
        <taxon>Salinimonas</taxon>
    </lineage>
</organism>
<sequence>MKETDRYFNGIADKFARNIYGTTKGKLRHLLLLEAMQPFLEGGPQHIIELGGGTGIMARALLALGHNVTLTDASEDVLALARELLVDYPQAKIAQATLQSIDNLADYDMVVCHAVLEWLADPLATLTRLSQQMRPGSVLSVSFFNRDAALFQNAVYGNFDYIARGMKVKNQVRLNPDNALAPREVIHHVTQAGFEIAAQSGIRCFHDYMQHKPDNDEVFAQLLALERQYGQQAPFCWLGKYFHLMLRKPDKPAD</sequence>
<dbReference type="RefSeq" id="WP_117316571.1">
    <property type="nucleotide sequence ID" value="NZ_CP031769.1"/>
</dbReference>
<feature type="binding site" evidence="1">
    <location>
        <begin position="51"/>
        <end position="52"/>
    </location>
    <ligand>
        <name>S-adenosyl-L-methionine</name>
        <dbReference type="ChEBI" id="CHEBI:59789"/>
    </ligand>
</feature>
<comment type="catalytic activity">
    <reaction evidence="1">
        <text>5-carboxymethoxyuridine(34) in tRNA + S-adenosyl-L-methionine = 5-methoxycarbonylmethoxyuridine(34) in tRNA + S-adenosyl-L-homocysteine</text>
        <dbReference type="Rhea" id="RHEA:54080"/>
        <dbReference type="Rhea" id="RHEA-COMP:13383"/>
        <dbReference type="Rhea" id="RHEA-COMP:13781"/>
        <dbReference type="ChEBI" id="CHEBI:57856"/>
        <dbReference type="ChEBI" id="CHEBI:59789"/>
        <dbReference type="ChEBI" id="CHEBI:136879"/>
        <dbReference type="ChEBI" id="CHEBI:138053"/>
    </reaction>
</comment>
<keyword evidence="1" id="KW-0819">tRNA processing</keyword>
<feature type="binding site" evidence="1">
    <location>
        <position position="28"/>
    </location>
    <ligand>
        <name>S-adenosyl-L-methionine</name>
        <dbReference type="ChEBI" id="CHEBI:59789"/>
    </ligand>
</feature>